<feature type="transmembrane region" description="Helical" evidence="2">
    <location>
        <begin position="55"/>
        <end position="76"/>
    </location>
</feature>
<evidence type="ECO:0000256" key="2">
    <source>
        <dbReference type="SAM" id="Phobius"/>
    </source>
</evidence>
<keyword evidence="4" id="KW-1185">Reference proteome</keyword>
<evidence type="ECO:0008006" key="5">
    <source>
        <dbReference type="Google" id="ProtNLM"/>
    </source>
</evidence>
<keyword evidence="2" id="KW-1133">Transmembrane helix</keyword>
<dbReference type="OrthoDB" id="2596452at2"/>
<feature type="compositionally biased region" description="Low complexity" evidence="1">
    <location>
        <begin position="105"/>
        <end position="117"/>
    </location>
</feature>
<protein>
    <recommendedName>
        <fullName evidence="5">DUF4367 domain-containing protein</fullName>
    </recommendedName>
</protein>
<dbReference type="Proteomes" id="UP000215509">
    <property type="component" value="Unassembled WGS sequence"/>
</dbReference>
<gene>
    <name evidence="3" type="ORF">CF651_20580</name>
</gene>
<keyword evidence="2" id="KW-0812">Transmembrane</keyword>
<evidence type="ECO:0000313" key="3">
    <source>
        <dbReference type="EMBL" id="OXM84415.1"/>
    </source>
</evidence>
<comment type="caution">
    <text evidence="3">The sequence shown here is derived from an EMBL/GenBank/DDBJ whole genome shotgun (WGS) entry which is preliminary data.</text>
</comment>
<accession>A0A229UM98</accession>
<name>A0A229UM98_9BACL</name>
<dbReference type="RefSeq" id="WP_094016757.1">
    <property type="nucleotide sequence ID" value="NZ_NMQW01000032.1"/>
</dbReference>
<dbReference type="EMBL" id="NMQW01000032">
    <property type="protein sequence ID" value="OXM84415.1"/>
    <property type="molecule type" value="Genomic_DNA"/>
</dbReference>
<dbReference type="AlphaFoldDB" id="A0A229UM98"/>
<evidence type="ECO:0000256" key="1">
    <source>
        <dbReference type="SAM" id="MobiDB-lite"/>
    </source>
</evidence>
<evidence type="ECO:0000313" key="4">
    <source>
        <dbReference type="Proteomes" id="UP000215509"/>
    </source>
</evidence>
<feature type="region of interest" description="Disordered" evidence="1">
    <location>
        <begin position="104"/>
        <end position="137"/>
    </location>
</feature>
<keyword evidence="2" id="KW-0472">Membrane</keyword>
<sequence length="268" mass="29834">MNKNELDSAFDRLFEETVQSMDITGSGSQADADAVEASWQKLQKRLRREAVRAVWLRRIQWAAAAAASLAAGAFLFHSLQTTEALRPVYELAYKVKGGALSVQSAGADPRTAAGARTAPPPMDDPPFQPEMRDNRDLPEEGTFRRKKVSLEEASFQSQFVLPVPKELPAGFRLKHVILHFSMGESKADAAKLLYAMQDGTDRKFTILVRKRDYSDHKSMPDGKRIWLPHSSGGGGELEWNEEDVNVIIRGELGEAEQNRLASHMPMVQ</sequence>
<organism evidence="3 4">
    <name type="scientific">Paenibacillus rigui</name>
    <dbReference type="NCBI Taxonomy" id="554312"/>
    <lineage>
        <taxon>Bacteria</taxon>
        <taxon>Bacillati</taxon>
        <taxon>Bacillota</taxon>
        <taxon>Bacilli</taxon>
        <taxon>Bacillales</taxon>
        <taxon>Paenibacillaceae</taxon>
        <taxon>Paenibacillus</taxon>
    </lineage>
</organism>
<proteinExistence type="predicted"/>
<reference evidence="3 4" key="1">
    <citation type="submission" date="2017-07" db="EMBL/GenBank/DDBJ databases">
        <title>Genome sequencing and assembly of Paenibacillus rigui.</title>
        <authorList>
            <person name="Mayilraj S."/>
        </authorList>
    </citation>
    <scope>NUCLEOTIDE SEQUENCE [LARGE SCALE GENOMIC DNA]</scope>
    <source>
        <strain evidence="3 4">JCM 16352</strain>
    </source>
</reference>
<feature type="compositionally biased region" description="Pro residues" evidence="1">
    <location>
        <begin position="118"/>
        <end position="128"/>
    </location>
</feature>